<dbReference type="Pfam" id="PF13041">
    <property type="entry name" value="PPR_2"/>
    <property type="match status" value="4"/>
</dbReference>
<feature type="repeat" description="PPR" evidence="2">
    <location>
        <begin position="336"/>
        <end position="370"/>
    </location>
</feature>
<organism evidence="3 4">
    <name type="scientific">Vitis vinifera</name>
    <name type="common">Grape</name>
    <dbReference type="NCBI Taxonomy" id="29760"/>
    <lineage>
        <taxon>Eukaryota</taxon>
        <taxon>Viridiplantae</taxon>
        <taxon>Streptophyta</taxon>
        <taxon>Embryophyta</taxon>
        <taxon>Tracheophyta</taxon>
        <taxon>Spermatophyta</taxon>
        <taxon>Magnoliopsida</taxon>
        <taxon>eudicotyledons</taxon>
        <taxon>Gunneridae</taxon>
        <taxon>Pentapetalae</taxon>
        <taxon>rosids</taxon>
        <taxon>Vitales</taxon>
        <taxon>Vitaceae</taxon>
        <taxon>Viteae</taxon>
        <taxon>Vitis</taxon>
    </lineage>
</organism>
<accession>A0A438HH27</accession>
<dbReference type="InterPro" id="IPR046848">
    <property type="entry name" value="E_motif"/>
</dbReference>
<evidence type="ECO:0000256" key="1">
    <source>
        <dbReference type="ARBA" id="ARBA00022737"/>
    </source>
</evidence>
<dbReference type="InterPro" id="IPR046960">
    <property type="entry name" value="PPR_At4g14850-like_plant"/>
</dbReference>
<dbReference type="Proteomes" id="UP000288805">
    <property type="component" value="Unassembled WGS sequence"/>
</dbReference>
<gene>
    <name evidence="3" type="primary">PCMP-E101_0</name>
    <name evidence="3" type="ORF">CK203_041745</name>
</gene>
<dbReference type="InterPro" id="IPR011990">
    <property type="entry name" value="TPR-like_helical_dom_sf"/>
</dbReference>
<dbReference type="FunFam" id="1.25.40.10:FF:001204">
    <property type="entry name" value="Pentatricopeptide (PPR) repeat protein-like"/>
    <property type="match status" value="1"/>
</dbReference>
<dbReference type="FunFam" id="1.25.40.10:FF:000348">
    <property type="entry name" value="Pentatricopeptide repeat-containing protein chloroplastic"/>
    <property type="match status" value="1"/>
</dbReference>
<proteinExistence type="predicted"/>
<dbReference type="FunFam" id="1.25.40.10:FF:000470">
    <property type="entry name" value="Pentatricopeptide repeat-containing protein At5g66520"/>
    <property type="match status" value="1"/>
</dbReference>
<protein>
    <submittedName>
        <fullName evidence="3">Pentatricopeptide repeat-containing protein</fullName>
    </submittedName>
</protein>
<dbReference type="Pfam" id="PF20431">
    <property type="entry name" value="E_motif"/>
    <property type="match status" value="1"/>
</dbReference>
<feature type="repeat" description="PPR" evidence="2">
    <location>
        <begin position="72"/>
        <end position="106"/>
    </location>
</feature>
<dbReference type="Pfam" id="PF01535">
    <property type="entry name" value="PPR"/>
    <property type="match status" value="2"/>
</dbReference>
<dbReference type="OrthoDB" id="330671at2759"/>
<evidence type="ECO:0000313" key="4">
    <source>
        <dbReference type="Proteomes" id="UP000288805"/>
    </source>
</evidence>
<evidence type="ECO:0000313" key="3">
    <source>
        <dbReference type="EMBL" id="RVW83773.1"/>
    </source>
</evidence>
<dbReference type="SUPFAM" id="SSF48452">
    <property type="entry name" value="TPR-like"/>
    <property type="match status" value="1"/>
</dbReference>
<reference evidence="3 4" key="1">
    <citation type="journal article" date="2018" name="PLoS Genet.">
        <title>Population sequencing reveals clonal diversity and ancestral inbreeding in the grapevine cultivar Chardonnay.</title>
        <authorList>
            <person name="Roach M.J."/>
            <person name="Johnson D.L."/>
            <person name="Bohlmann J."/>
            <person name="van Vuuren H.J."/>
            <person name="Jones S.J."/>
            <person name="Pretorius I.S."/>
            <person name="Schmidt S.A."/>
            <person name="Borneman A.R."/>
        </authorList>
    </citation>
    <scope>NUCLEOTIDE SEQUENCE [LARGE SCALE GENOMIC DNA]</scope>
    <source>
        <strain evidence="4">cv. Chardonnay</strain>
        <tissue evidence="3">Leaf</tissue>
    </source>
</reference>
<feature type="repeat" description="PPR" evidence="2">
    <location>
        <begin position="142"/>
        <end position="172"/>
    </location>
</feature>
<feature type="repeat" description="PPR" evidence="2">
    <location>
        <begin position="235"/>
        <end position="269"/>
    </location>
</feature>
<evidence type="ECO:0000256" key="2">
    <source>
        <dbReference type="PROSITE-ProRule" id="PRU00708"/>
    </source>
</evidence>
<dbReference type="PROSITE" id="PS51375">
    <property type="entry name" value="PPR"/>
    <property type="match status" value="7"/>
</dbReference>
<dbReference type="SMR" id="A0A438HH27"/>
<name>A0A438HH27_VITVI</name>
<sequence length="536" mass="59047">MSSSFPPPPILSFAEMATSISELHQAHAHILKSGLIHSTFAASRLIASVSTNSHAQAIPYAHSIFSRIPNPNSYMWNTIIRAYANSPTPEAALTIFHQMLHASVLPDKYTFTFALKSCGSFSGVEEGRQIHGHVLKTGLGDDLFIQNTLIHLYASCGCIEDARHLLDRMLERDVVSWNALLSAYAERGLMELACHLFDEMTERNVESWNFMISGYVGVGLLEEARRVFGETPVKNVVSWNAMITGYSHAGRFSEVLVLFEDMQHAGVKPDNCTLVSVLSACAHVGALSQGEWVHAYIDKNGISIDGFVATALVDMYSKCGSIEKALEVFNSCLRKDISTWNSIISGLSTHGSGQHALQIFSEMLVEGFKPNEVTFVCVLSACSRAGLLDEGREMFNLMVHVHGIQPTIEHYGCMVDLLGRVGLLEEAEELVQKMPQKEASVVWESLLGACRNHGNVELAERVAQKLLELSPQESSSFVQLSNMYASMGRWKDVMEVRQKMRAQGVRKDPGCSMIEVDGTVYEFLAGEGLVSGKDFT</sequence>
<dbReference type="PANTHER" id="PTHR47926">
    <property type="entry name" value="PENTATRICOPEPTIDE REPEAT-CONTAINING PROTEIN"/>
    <property type="match status" value="1"/>
</dbReference>
<feature type="repeat" description="PPR" evidence="2">
    <location>
        <begin position="173"/>
        <end position="207"/>
    </location>
</feature>
<dbReference type="Gene3D" id="1.25.40.10">
    <property type="entry name" value="Tetratricopeptide repeat domain"/>
    <property type="match status" value="4"/>
</dbReference>
<dbReference type="AlphaFoldDB" id="A0A438HH27"/>
<dbReference type="GO" id="GO:0009451">
    <property type="term" value="P:RNA modification"/>
    <property type="evidence" value="ECO:0007669"/>
    <property type="project" value="InterPro"/>
</dbReference>
<feature type="repeat" description="PPR" evidence="2">
    <location>
        <begin position="371"/>
        <end position="406"/>
    </location>
</feature>
<dbReference type="KEGG" id="vvi:100248143"/>
<dbReference type="InterPro" id="IPR002885">
    <property type="entry name" value="PPR_rpt"/>
</dbReference>
<dbReference type="NCBIfam" id="TIGR00756">
    <property type="entry name" value="PPR"/>
    <property type="match status" value="6"/>
</dbReference>
<keyword evidence="1" id="KW-0677">Repeat</keyword>
<dbReference type="EMBL" id="QGNW01000223">
    <property type="protein sequence ID" value="RVW83773.1"/>
    <property type="molecule type" value="Genomic_DNA"/>
</dbReference>
<feature type="repeat" description="PPR" evidence="2">
    <location>
        <begin position="407"/>
        <end position="441"/>
    </location>
</feature>
<comment type="caution">
    <text evidence="3">The sequence shown here is derived from an EMBL/GenBank/DDBJ whole genome shotgun (WGS) entry which is preliminary data.</text>
</comment>
<dbReference type="GO" id="GO:0003723">
    <property type="term" value="F:RNA binding"/>
    <property type="evidence" value="ECO:0007669"/>
    <property type="project" value="InterPro"/>
</dbReference>
<dbReference type="PANTHER" id="PTHR47926:SF436">
    <property type="entry name" value="PENTATRICOPEPTIDE REPEAT-CONTAINING PROTEIN ELI1, CHLOROPLASTIC-LIKE ISOFORM X2"/>
    <property type="match status" value="1"/>
</dbReference>